<dbReference type="EMBL" id="JADBEB010000001">
    <property type="protein sequence ID" value="MBE1485513.1"/>
    <property type="molecule type" value="Genomic_DNA"/>
</dbReference>
<name>A0A927M4W0_9ACTN</name>
<organism evidence="1 2">
    <name type="scientific">Plantactinospora soyae</name>
    <dbReference type="NCBI Taxonomy" id="1544732"/>
    <lineage>
        <taxon>Bacteria</taxon>
        <taxon>Bacillati</taxon>
        <taxon>Actinomycetota</taxon>
        <taxon>Actinomycetes</taxon>
        <taxon>Micromonosporales</taxon>
        <taxon>Micromonosporaceae</taxon>
        <taxon>Plantactinospora</taxon>
    </lineage>
</organism>
<dbReference type="Proteomes" id="UP000649753">
    <property type="component" value="Unassembled WGS sequence"/>
</dbReference>
<accession>A0A927M4W0</accession>
<protein>
    <submittedName>
        <fullName evidence="1">Uncharacterized protein</fullName>
    </submittedName>
</protein>
<evidence type="ECO:0000313" key="2">
    <source>
        <dbReference type="Proteomes" id="UP000649753"/>
    </source>
</evidence>
<gene>
    <name evidence="1" type="ORF">H4W31_001151</name>
</gene>
<reference evidence="1" key="1">
    <citation type="submission" date="2020-10" db="EMBL/GenBank/DDBJ databases">
        <title>Sequencing the genomes of 1000 actinobacteria strains.</title>
        <authorList>
            <person name="Klenk H.-P."/>
        </authorList>
    </citation>
    <scope>NUCLEOTIDE SEQUENCE</scope>
    <source>
        <strain evidence="1">DSM 46832</strain>
    </source>
</reference>
<evidence type="ECO:0000313" key="1">
    <source>
        <dbReference type="EMBL" id="MBE1485513.1"/>
    </source>
</evidence>
<sequence>MIGVTSVRRPRPVLIVQVETAGRYFLCQQGEKAL</sequence>
<dbReference type="AlphaFoldDB" id="A0A927M4W0"/>
<keyword evidence="2" id="KW-1185">Reference proteome</keyword>
<comment type="caution">
    <text evidence="1">The sequence shown here is derived from an EMBL/GenBank/DDBJ whole genome shotgun (WGS) entry which is preliminary data.</text>
</comment>
<proteinExistence type="predicted"/>